<feature type="domain" description="HTH merR-type" evidence="2">
    <location>
        <begin position="16"/>
        <end position="84"/>
    </location>
</feature>
<proteinExistence type="predicted"/>
<sequence>MKSNELRTPVAGVGGSMSIGALAEPFGLATHVLRHWEAMGLLAPARDAAGRLRYRTADLVRVAVILRAKEAGLSLDAIRALIHTADAAKRRSILREEAEALRSRVAAAQASLELIECALGCDQADFTRCAHFQQVVDRVGTETAVRIPV</sequence>
<keyword evidence="4" id="KW-1185">Reference proteome</keyword>
<name>A0ABY4V8V8_STRFL</name>
<accession>A0ABY4V8V8</accession>
<dbReference type="InterPro" id="IPR047057">
    <property type="entry name" value="MerR_fam"/>
</dbReference>
<protein>
    <submittedName>
        <fullName evidence="3">MerR family transcriptional regulator</fullName>
    </submittedName>
</protein>
<evidence type="ECO:0000259" key="2">
    <source>
        <dbReference type="PROSITE" id="PS50937"/>
    </source>
</evidence>
<dbReference type="InterPro" id="IPR000551">
    <property type="entry name" value="MerR-type_HTH_dom"/>
</dbReference>
<dbReference type="Pfam" id="PF13411">
    <property type="entry name" value="MerR_1"/>
    <property type="match status" value="1"/>
</dbReference>
<dbReference type="PANTHER" id="PTHR30204">
    <property type="entry name" value="REDOX-CYCLING DRUG-SENSING TRANSCRIPTIONAL ACTIVATOR SOXR"/>
    <property type="match status" value="1"/>
</dbReference>
<dbReference type="Gene3D" id="1.10.1660.10">
    <property type="match status" value="1"/>
</dbReference>
<keyword evidence="1" id="KW-0238">DNA-binding</keyword>
<gene>
    <name evidence="3" type="ORF">K7395_14320</name>
</gene>
<dbReference type="PROSITE" id="PS50937">
    <property type="entry name" value="HTH_MERR_2"/>
    <property type="match status" value="1"/>
</dbReference>
<reference evidence="3" key="1">
    <citation type="submission" date="2021-08" db="EMBL/GenBank/DDBJ databases">
        <title>DNA methylation of m4C regulates biosynthesis of daptomycin in Streptomyces roseosporus L30.</title>
        <authorList>
            <person name="Fang J.-L."/>
        </authorList>
    </citation>
    <scope>NUCLEOTIDE SEQUENCE</scope>
    <source>
        <strain evidence="3">L30</strain>
    </source>
</reference>
<evidence type="ECO:0000256" key="1">
    <source>
        <dbReference type="ARBA" id="ARBA00023125"/>
    </source>
</evidence>
<dbReference type="PANTHER" id="PTHR30204:SF93">
    <property type="entry name" value="HTH MERR-TYPE DOMAIN-CONTAINING PROTEIN"/>
    <property type="match status" value="1"/>
</dbReference>
<evidence type="ECO:0000313" key="3">
    <source>
        <dbReference type="EMBL" id="USC51597.1"/>
    </source>
</evidence>
<dbReference type="CDD" id="cd00592">
    <property type="entry name" value="HTH_MerR-like"/>
    <property type="match status" value="1"/>
</dbReference>
<dbReference type="InterPro" id="IPR009061">
    <property type="entry name" value="DNA-bd_dom_put_sf"/>
</dbReference>
<dbReference type="SMART" id="SM00422">
    <property type="entry name" value="HTH_MERR"/>
    <property type="match status" value="1"/>
</dbReference>
<dbReference type="SUPFAM" id="SSF46955">
    <property type="entry name" value="Putative DNA-binding domain"/>
    <property type="match status" value="1"/>
</dbReference>
<dbReference type="PRINTS" id="PR00040">
    <property type="entry name" value="HTHMERR"/>
</dbReference>
<dbReference type="Proteomes" id="UP001056079">
    <property type="component" value="Chromosome"/>
</dbReference>
<dbReference type="EMBL" id="CP098609">
    <property type="protein sequence ID" value="USC51597.1"/>
    <property type="molecule type" value="Genomic_DNA"/>
</dbReference>
<organism evidence="3 4">
    <name type="scientific">Streptomyces filamentosus</name>
    <name type="common">Streptomyces roseosporus</name>
    <dbReference type="NCBI Taxonomy" id="67294"/>
    <lineage>
        <taxon>Bacteria</taxon>
        <taxon>Bacillati</taxon>
        <taxon>Actinomycetota</taxon>
        <taxon>Actinomycetes</taxon>
        <taxon>Kitasatosporales</taxon>
        <taxon>Streptomycetaceae</taxon>
        <taxon>Streptomyces</taxon>
    </lineage>
</organism>
<dbReference type="RefSeq" id="WP_024263829.1">
    <property type="nucleotide sequence ID" value="NZ_CP098609.1"/>
</dbReference>
<evidence type="ECO:0000313" key="4">
    <source>
        <dbReference type="Proteomes" id="UP001056079"/>
    </source>
</evidence>